<dbReference type="SMART" id="SM00255">
    <property type="entry name" value="TIR"/>
    <property type="match status" value="1"/>
</dbReference>
<dbReference type="PROSITE" id="PS50104">
    <property type="entry name" value="TIR"/>
    <property type="match status" value="1"/>
</dbReference>
<keyword evidence="4" id="KW-0520">NAD</keyword>
<dbReference type="InterPro" id="IPR000157">
    <property type="entry name" value="TIR_dom"/>
</dbReference>
<keyword evidence="1" id="KW-0433">Leucine-rich repeat</keyword>
<dbReference type="InterPro" id="IPR058192">
    <property type="entry name" value="WHD_ROQ1-like"/>
</dbReference>
<dbReference type="SUPFAM" id="SSF46785">
    <property type="entry name" value="Winged helix' DNA-binding domain"/>
    <property type="match status" value="1"/>
</dbReference>
<organism evidence="7 8">
    <name type="scientific">Prunus persica</name>
    <name type="common">Peach</name>
    <name type="synonym">Amygdalus persica</name>
    <dbReference type="NCBI Taxonomy" id="3760"/>
    <lineage>
        <taxon>Eukaryota</taxon>
        <taxon>Viridiplantae</taxon>
        <taxon>Streptophyta</taxon>
        <taxon>Embryophyta</taxon>
        <taxon>Tracheophyta</taxon>
        <taxon>Spermatophyta</taxon>
        <taxon>Magnoliopsida</taxon>
        <taxon>eudicotyledons</taxon>
        <taxon>Gunneridae</taxon>
        <taxon>Pentapetalae</taxon>
        <taxon>rosids</taxon>
        <taxon>fabids</taxon>
        <taxon>Rosales</taxon>
        <taxon>Rosaceae</taxon>
        <taxon>Amygdaloideae</taxon>
        <taxon>Amygdaleae</taxon>
        <taxon>Prunus</taxon>
    </lineage>
</organism>
<dbReference type="GO" id="GO:0007165">
    <property type="term" value="P:signal transduction"/>
    <property type="evidence" value="ECO:0007669"/>
    <property type="project" value="InterPro"/>
</dbReference>
<evidence type="ECO:0000259" key="6">
    <source>
        <dbReference type="PROSITE" id="PS50104"/>
    </source>
</evidence>
<evidence type="ECO:0000256" key="3">
    <source>
        <dbReference type="ARBA" id="ARBA00022821"/>
    </source>
</evidence>
<keyword evidence="2" id="KW-0677">Repeat</keyword>
<keyword evidence="5" id="KW-0812">Transmembrane</keyword>
<reference evidence="7 8" key="1">
    <citation type="journal article" date="2013" name="Nat. Genet.">
        <title>The high-quality draft genome of peach (Prunus persica) identifies unique patterns of genetic diversity, domestication and genome evolution.</title>
        <authorList>
            <consortium name="International Peach Genome Initiative"/>
            <person name="Verde I."/>
            <person name="Abbott A.G."/>
            <person name="Scalabrin S."/>
            <person name="Jung S."/>
            <person name="Shu S."/>
            <person name="Marroni F."/>
            <person name="Zhebentyayeva T."/>
            <person name="Dettori M.T."/>
            <person name="Grimwood J."/>
            <person name="Cattonaro F."/>
            <person name="Zuccolo A."/>
            <person name="Rossini L."/>
            <person name="Jenkins J."/>
            <person name="Vendramin E."/>
            <person name="Meisel L.A."/>
            <person name="Decroocq V."/>
            <person name="Sosinski B."/>
            <person name="Prochnik S."/>
            <person name="Mitros T."/>
            <person name="Policriti A."/>
            <person name="Cipriani G."/>
            <person name="Dondini L."/>
            <person name="Ficklin S."/>
            <person name="Goodstein D.M."/>
            <person name="Xuan P."/>
            <person name="Del Fabbro C."/>
            <person name="Aramini V."/>
            <person name="Copetti D."/>
            <person name="Gonzalez S."/>
            <person name="Horner D.S."/>
            <person name="Falchi R."/>
            <person name="Lucas S."/>
            <person name="Mica E."/>
            <person name="Maldonado J."/>
            <person name="Lazzari B."/>
            <person name="Bielenberg D."/>
            <person name="Pirona R."/>
            <person name="Miculan M."/>
            <person name="Barakat A."/>
            <person name="Testolin R."/>
            <person name="Stella A."/>
            <person name="Tartarini S."/>
            <person name="Tonutti P."/>
            <person name="Arus P."/>
            <person name="Orellana A."/>
            <person name="Wells C."/>
            <person name="Main D."/>
            <person name="Vizzotto G."/>
            <person name="Silva H."/>
            <person name="Salamini F."/>
            <person name="Schmutz J."/>
            <person name="Morgante M."/>
            <person name="Rokhsar D.S."/>
        </authorList>
    </citation>
    <scope>NUCLEOTIDE SEQUENCE [LARGE SCALE GENOMIC DNA]</scope>
    <source>
        <strain evidence="8">cv. Nemared</strain>
    </source>
</reference>
<dbReference type="SUPFAM" id="SSF52058">
    <property type="entry name" value="L domain-like"/>
    <property type="match status" value="1"/>
</dbReference>
<dbReference type="InterPro" id="IPR027417">
    <property type="entry name" value="P-loop_NTPase"/>
</dbReference>
<dbReference type="SUPFAM" id="SSF52540">
    <property type="entry name" value="P-loop containing nucleoside triphosphate hydrolases"/>
    <property type="match status" value="1"/>
</dbReference>
<dbReference type="Gramene" id="ONI22392">
    <property type="protein sequence ID" value="ONI22392"/>
    <property type="gene ID" value="PRUPE_2G126100"/>
</dbReference>
<keyword evidence="5" id="KW-1133">Transmembrane helix</keyword>
<dbReference type="GO" id="GO:0006952">
    <property type="term" value="P:defense response"/>
    <property type="evidence" value="ECO:0007669"/>
    <property type="project" value="UniProtKB-KW"/>
</dbReference>
<dbReference type="InterPro" id="IPR032675">
    <property type="entry name" value="LRR_dom_sf"/>
</dbReference>
<dbReference type="Gene3D" id="3.40.50.10140">
    <property type="entry name" value="Toll/interleukin-1 receptor homology (TIR) domain"/>
    <property type="match status" value="1"/>
</dbReference>
<evidence type="ECO:0000256" key="2">
    <source>
        <dbReference type="ARBA" id="ARBA00022737"/>
    </source>
</evidence>
<dbReference type="InterPro" id="IPR036390">
    <property type="entry name" value="WH_DNA-bd_sf"/>
</dbReference>
<dbReference type="Pfam" id="PF23282">
    <property type="entry name" value="WHD_ROQ1"/>
    <property type="match status" value="1"/>
</dbReference>
<keyword evidence="3" id="KW-0611">Plant defense</keyword>
<gene>
    <name evidence="7" type="ORF">PRUPE_2G126100</name>
</gene>
<sequence length="1172" mass="132331">MALVRAAQQTSSSNARRHCLYHVFLSFRGEDTRKTFTDHLYTALVNARFHTFRDDDELERGEEIKPELEKAIKNSRSSVIVFSKDYASSRWCLDELVVILEHKRTSDDHVVLPVFYDVDPSHVRKQTGSLAKAFARHEKTQPLEKLKEWRDALAKVADLAGMVLQNQAHGYEAKFIKKIVKVIGEKLSRTPLNVDRNMIGMQYRVQNINLWLQHGSTDDVGILVIYGISGIGKTTIAKHVYNSNFQKFEGSSFLENIKEISQQPNGLVQIQTQLLYDILNGTEVKIHGVSQGITEIEKAISSKRVLLVLDDVDHVDQLNAVHLMKDRFCPGSKIIVTTRHRGLLEAHQFITEVHAVKTLDHIESLELLSWHAFGQDHPLEDYTEYSKKLVDHCGGLPLALKVLGSSLFGKSIYIWKSALKKLEDIPNGEIIRKLRVSYDSLQDDHDQKLFLHIACFFIGKDKDCIVTILDGCDFHTLVTIEYLIHRCLVTIDEHDKVQMHDLIRGMGREIVRLESEKLCKRSRVWRHRDSFEILTKKNGTRKIEGLVLDMHMLPTQSLINSNEEVIETNAFARMPELKLLHLSHVQLDGCYAEFCTGIRWMCWTKFSLDSIPFDFPLGSLIVLEMQYSGLRQICEGAKRLPLLKILDLSHSHSLTNTTDFSCCPNLEKLVLVDCESLIGVNESIGSLERLVYLSLRDCKNLKMLPKNIVMLKSLETLIVSGCTNLNQLSIEMLRNMALKVLGIDGIPLGEFWPGRSLSILSCLPCSLVDLSLEGCSLLDGVFPRDFSSLSSLRRLNLANNPICSLPNCIGGLEGLIDLSFSCCANLESLVGLPKVHHLDLGCCVSLKKITYKSSEFKSHITSGFDNHKLVEWEYNYKLEPIGRVDVDMINLLGLCNLESMAPIWIRKPYNSEIVAELSPVQGLYERGIFTTFFAGNEVPGQFIHKTKGSSLSFTVPSLDNHRIGGLKVFSVYTKRANDSPWALPGPMITRVTNKSKDIKLIYAPSHCGIPAEGEDMIWLSHWKLEEEVHVDVGDKLVVSVIMEPWLQVKEFGIQLVQPLQSTQHQTIAPYQQGVPGVYLLSRKNVPIQDPIWFSKILGDSDEEDRTDKEEEKVQDEQTIAAAMTAGNINSRGLLRGWKVLITAACFFLVLLISVALLYSLTERRDSLKAVDG</sequence>
<dbReference type="eggNOG" id="ENOG502QVBR">
    <property type="taxonomic scope" value="Eukaryota"/>
</dbReference>
<dbReference type="InterPro" id="IPR035897">
    <property type="entry name" value="Toll_tir_struct_dom_sf"/>
</dbReference>
<dbReference type="SMR" id="A0A251QF44"/>
<dbReference type="GO" id="GO:0043531">
    <property type="term" value="F:ADP binding"/>
    <property type="evidence" value="ECO:0007669"/>
    <property type="project" value="InterPro"/>
</dbReference>
<dbReference type="Pfam" id="PF00931">
    <property type="entry name" value="NB-ARC"/>
    <property type="match status" value="1"/>
</dbReference>
<dbReference type="EMBL" id="CM007652">
    <property type="protein sequence ID" value="ONI22392.1"/>
    <property type="molecule type" value="Genomic_DNA"/>
</dbReference>
<dbReference type="InterPro" id="IPR002182">
    <property type="entry name" value="NB-ARC"/>
</dbReference>
<evidence type="ECO:0000313" key="7">
    <source>
        <dbReference type="EMBL" id="ONI22392.1"/>
    </source>
</evidence>
<evidence type="ECO:0000313" key="8">
    <source>
        <dbReference type="Proteomes" id="UP000006882"/>
    </source>
</evidence>
<dbReference type="Gene3D" id="3.40.50.300">
    <property type="entry name" value="P-loop containing nucleotide triphosphate hydrolases"/>
    <property type="match status" value="1"/>
</dbReference>
<dbReference type="Proteomes" id="UP000006882">
    <property type="component" value="Chromosome G2"/>
</dbReference>
<keyword evidence="5" id="KW-0472">Membrane</keyword>
<proteinExistence type="predicted"/>
<dbReference type="PRINTS" id="PR00364">
    <property type="entry name" value="DISEASERSIST"/>
</dbReference>
<dbReference type="FunFam" id="3.40.50.10140:FF:000007">
    <property type="entry name" value="Disease resistance protein (TIR-NBS-LRR class)"/>
    <property type="match status" value="1"/>
</dbReference>
<evidence type="ECO:0000256" key="1">
    <source>
        <dbReference type="ARBA" id="ARBA00022614"/>
    </source>
</evidence>
<accession>A0A251QF44</accession>
<dbReference type="OrthoDB" id="1733683at2759"/>
<dbReference type="PANTHER" id="PTHR11017:SF267">
    <property type="entry name" value="TMV RESISTANCE PROTEIN N-LIKE"/>
    <property type="match status" value="1"/>
</dbReference>
<dbReference type="SUPFAM" id="SSF52200">
    <property type="entry name" value="Toll/Interleukin receptor TIR domain"/>
    <property type="match status" value="1"/>
</dbReference>
<dbReference type="PANTHER" id="PTHR11017">
    <property type="entry name" value="LEUCINE-RICH REPEAT-CONTAINING PROTEIN"/>
    <property type="match status" value="1"/>
</dbReference>
<feature type="transmembrane region" description="Helical" evidence="5">
    <location>
        <begin position="1137"/>
        <end position="1158"/>
    </location>
</feature>
<protein>
    <recommendedName>
        <fullName evidence="6">TIR domain-containing protein</fullName>
    </recommendedName>
</protein>
<dbReference type="InterPro" id="IPR001611">
    <property type="entry name" value="Leu-rich_rpt"/>
</dbReference>
<dbReference type="Pfam" id="PF01582">
    <property type="entry name" value="TIR"/>
    <property type="match status" value="1"/>
</dbReference>
<dbReference type="Gene3D" id="1.10.8.430">
    <property type="entry name" value="Helical domain of apoptotic protease-activating factors"/>
    <property type="match status" value="1"/>
</dbReference>
<evidence type="ECO:0000256" key="5">
    <source>
        <dbReference type="SAM" id="Phobius"/>
    </source>
</evidence>
<feature type="domain" description="TIR" evidence="6">
    <location>
        <begin position="19"/>
        <end position="187"/>
    </location>
</feature>
<evidence type="ECO:0000256" key="4">
    <source>
        <dbReference type="ARBA" id="ARBA00023027"/>
    </source>
</evidence>
<dbReference type="PROSITE" id="PS51450">
    <property type="entry name" value="LRR"/>
    <property type="match status" value="1"/>
</dbReference>
<dbReference type="InterPro" id="IPR044974">
    <property type="entry name" value="Disease_R_plants"/>
</dbReference>
<dbReference type="InterPro" id="IPR042197">
    <property type="entry name" value="Apaf_helical"/>
</dbReference>
<name>A0A251QF44_PRUPE</name>
<dbReference type="Gene3D" id="3.80.10.10">
    <property type="entry name" value="Ribonuclease Inhibitor"/>
    <property type="match status" value="2"/>
</dbReference>
<keyword evidence="8" id="KW-1185">Reference proteome</keyword>
<dbReference type="AlphaFoldDB" id="A0A251QF44"/>